<feature type="domain" description="Glycosyl transferase family 1" evidence="3">
    <location>
        <begin position="76"/>
        <end position="151"/>
    </location>
</feature>
<feature type="region of interest" description="Disordered" evidence="2">
    <location>
        <begin position="195"/>
        <end position="228"/>
    </location>
</feature>
<accession>T0YWL1</accession>
<organism evidence="4">
    <name type="scientific">mine drainage metagenome</name>
    <dbReference type="NCBI Taxonomy" id="410659"/>
    <lineage>
        <taxon>unclassified sequences</taxon>
        <taxon>metagenomes</taxon>
        <taxon>ecological metagenomes</taxon>
    </lineage>
</organism>
<dbReference type="InterPro" id="IPR001296">
    <property type="entry name" value="Glyco_trans_1"/>
</dbReference>
<keyword evidence="1 4" id="KW-0808">Transferase</keyword>
<dbReference type="PANTHER" id="PTHR46401">
    <property type="entry name" value="GLYCOSYLTRANSFERASE WBBK-RELATED"/>
    <property type="match status" value="1"/>
</dbReference>
<evidence type="ECO:0000256" key="2">
    <source>
        <dbReference type="SAM" id="MobiDB-lite"/>
    </source>
</evidence>
<proteinExistence type="predicted"/>
<dbReference type="GO" id="GO:0009103">
    <property type="term" value="P:lipopolysaccharide biosynthetic process"/>
    <property type="evidence" value="ECO:0007669"/>
    <property type="project" value="TreeGrafter"/>
</dbReference>
<feature type="non-terminal residue" evidence="4">
    <location>
        <position position="1"/>
    </location>
</feature>
<reference evidence="4" key="1">
    <citation type="submission" date="2013-08" db="EMBL/GenBank/DDBJ databases">
        <authorList>
            <person name="Mendez C."/>
            <person name="Richter M."/>
            <person name="Ferrer M."/>
            <person name="Sanchez J."/>
        </authorList>
    </citation>
    <scope>NUCLEOTIDE SEQUENCE</scope>
</reference>
<reference evidence="4" key="2">
    <citation type="journal article" date="2014" name="ISME J.">
        <title>Microbial stratification in low pH oxic and suboxic macroscopic growths along an acid mine drainage.</title>
        <authorList>
            <person name="Mendez-Garcia C."/>
            <person name="Mesa V."/>
            <person name="Sprenger R.R."/>
            <person name="Richter M."/>
            <person name="Diez M.S."/>
            <person name="Solano J."/>
            <person name="Bargiela R."/>
            <person name="Golyshina O.V."/>
            <person name="Manteca A."/>
            <person name="Ramos J.L."/>
            <person name="Gallego J.R."/>
            <person name="Llorente I."/>
            <person name="Martins Dos Santos V.A."/>
            <person name="Jensen O.N."/>
            <person name="Pelaez A.I."/>
            <person name="Sanchez J."/>
            <person name="Ferrer M."/>
        </authorList>
    </citation>
    <scope>NUCLEOTIDE SEQUENCE</scope>
</reference>
<dbReference type="AlphaFoldDB" id="T0YWL1"/>
<dbReference type="EMBL" id="AUZY01010061">
    <property type="protein sequence ID" value="EQD39986.1"/>
    <property type="molecule type" value="Genomic_DNA"/>
</dbReference>
<evidence type="ECO:0000256" key="1">
    <source>
        <dbReference type="ARBA" id="ARBA00022679"/>
    </source>
</evidence>
<comment type="caution">
    <text evidence="4">The sequence shown here is derived from an EMBL/GenBank/DDBJ whole genome shotgun (WGS) entry which is preliminary data.</text>
</comment>
<dbReference type="Gene3D" id="3.40.50.2000">
    <property type="entry name" value="Glycogen Phosphorylase B"/>
    <property type="match status" value="1"/>
</dbReference>
<dbReference type="EC" id="2.4.-.-" evidence="4"/>
<evidence type="ECO:0000313" key="4">
    <source>
        <dbReference type="EMBL" id="EQD39986.1"/>
    </source>
</evidence>
<gene>
    <name evidence="4" type="ORF">B1B_15133</name>
</gene>
<sequence length="228" mass="24954">ELYVHQGQRVDGIIPAPIDSRLFRPSTSSPSSDYVLAYVGKETDWAALYQVARAGVPLKVFGAKVDNAWARLRSVPNVQLLGRVDDAELVRLYSNAAFTVFPFTIEPFGYVPIESMACGTPVLTYARQGPGETVLDGKTGRLVTSAEQLATLAQELWRTGWPNPGIRQDCVQRSASYDLEEVGGRWERLLESPTSRWSWSTPSAVETTSSRPDLAPKGPIASRNPGST</sequence>
<evidence type="ECO:0000259" key="3">
    <source>
        <dbReference type="Pfam" id="PF00534"/>
    </source>
</evidence>
<dbReference type="Pfam" id="PF00534">
    <property type="entry name" value="Glycos_transf_1"/>
    <property type="match status" value="1"/>
</dbReference>
<dbReference type="GO" id="GO:0016757">
    <property type="term" value="F:glycosyltransferase activity"/>
    <property type="evidence" value="ECO:0007669"/>
    <property type="project" value="UniProtKB-KW"/>
</dbReference>
<dbReference type="PANTHER" id="PTHR46401:SF2">
    <property type="entry name" value="GLYCOSYLTRANSFERASE WBBK-RELATED"/>
    <property type="match status" value="1"/>
</dbReference>
<dbReference type="SUPFAM" id="SSF53756">
    <property type="entry name" value="UDP-Glycosyltransferase/glycogen phosphorylase"/>
    <property type="match status" value="1"/>
</dbReference>
<keyword evidence="4" id="KW-0328">Glycosyltransferase</keyword>
<protein>
    <submittedName>
        <fullName evidence="4">Glycosyl transferase group 1</fullName>
        <ecNumber evidence="4">2.4.-.-</ecNumber>
    </submittedName>
</protein>
<name>T0YWL1_9ZZZZ</name>